<dbReference type="Proteomes" id="UP001589627">
    <property type="component" value="Unassembled WGS sequence"/>
</dbReference>
<reference evidence="1 2" key="1">
    <citation type="submission" date="2024-09" db="EMBL/GenBank/DDBJ databases">
        <authorList>
            <person name="Sun Q."/>
            <person name="Mori K."/>
        </authorList>
    </citation>
    <scope>NUCLEOTIDE SEQUENCE [LARGE SCALE GENOMIC DNA]</scope>
    <source>
        <strain evidence="1 2">TBRC 0563</strain>
    </source>
</reference>
<accession>A0ABV5YEJ4</accession>
<comment type="caution">
    <text evidence="1">The sequence shown here is derived from an EMBL/GenBank/DDBJ whole genome shotgun (WGS) entry which is preliminary data.</text>
</comment>
<evidence type="ECO:0000313" key="2">
    <source>
        <dbReference type="Proteomes" id="UP001589627"/>
    </source>
</evidence>
<proteinExistence type="predicted"/>
<dbReference type="RefSeq" id="WP_378198264.1">
    <property type="nucleotide sequence ID" value="NZ_JBHLZP010000050.1"/>
</dbReference>
<sequence>MEIFAWATRRRRFDSCGDGTVPAMVATSREDRAEALARDIRQLFRLVGIPEDSHAGGYHISTYGGHVKVSWCAETGFDGETGSLGVDHPHHPMVHLERAATGAMERALANVLYAAGFTVALVPGVPNRAHTDKERDPEIVVLSGPGFKAWQSG</sequence>
<name>A0ABV5YEJ4_9ACTN</name>
<protein>
    <submittedName>
        <fullName evidence="1">Uncharacterized protein</fullName>
    </submittedName>
</protein>
<keyword evidence="2" id="KW-1185">Reference proteome</keyword>
<organism evidence="1 2">
    <name type="scientific">Actinoallomurus acaciae</name>
    <dbReference type="NCBI Taxonomy" id="502577"/>
    <lineage>
        <taxon>Bacteria</taxon>
        <taxon>Bacillati</taxon>
        <taxon>Actinomycetota</taxon>
        <taxon>Actinomycetes</taxon>
        <taxon>Streptosporangiales</taxon>
        <taxon>Thermomonosporaceae</taxon>
        <taxon>Actinoallomurus</taxon>
    </lineage>
</organism>
<dbReference type="EMBL" id="JBHLZP010000050">
    <property type="protein sequence ID" value="MFB9832472.1"/>
    <property type="molecule type" value="Genomic_DNA"/>
</dbReference>
<evidence type="ECO:0000313" key="1">
    <source>
        <dbReference type="EMBL" id="MFB9832472.1"/>
    </source>
</evidence>
<gene>
    <name evidence="1" type="ORF">ACFFNX_09760</name>
</gene>